<dbReference type="InterPro" id="IPR025846">
    <property type="entry name" value="TBL_N"/>
</dbReference>
<dbReference type="GO" id="GO:0000139">
    <property type="term" value="C:Golgi membrane"/>
    <property type="evidence" value="ECO:0007669"/>
    <property type="project" value="UniProtKB-SubCell"/>
</dbReference>
<keyword evidence="9" id="KW-1015">Disulfide bond</keyword>
<dbReference type="Proteomes" id="UP000019116">
    <property type="component" value="Chromosome 7A"/>
</dbReference>
<dbReference type="EnsemblPlants" id="TraesCS7A02G210800.1">
    <property type="protein sequence ID" value="TraesCS7A02G210800.1.cds1"/>
    <property type="gene ID" value="TraesCS7A02G210800"/>
</dbReference>
<comment type="subcellular location">
    <subcellularLocation>
        <location evidence="1">Golgi apparatus membrane</location>
        <topology evidence="1">Single-pass type II membrane protein</topology>
    </subcellularLocation>
</comment>
<evidence type="ECO:0000256" key="6">
    <source>
        <dbReference type="ARBA" id="ARBA00022989"/>
    </source>
</evidence>
<evidence type="ECO:0000259" key="12">
    <source>
        <dbReference type="Pfam" id="PF13839"/>
    </source>
</evidence>
<dbReference type="PANTHER" id="PTHR32285:SF64">
    <property type="entry name" value="OS06G0273700 PROTEIN"/>
    <property type="match status" value="1"/>
</dbReference>
<dbReference type="SMR" id="A0A3B6RD11"/>
<dbReference type="Gramene" id="TraesCS7A02G210800.1">
    <property type="protein sequence ID" value="TraesCS7A02G210800.1.cds1"/>
    <property type="gene ID" value="TraesCS7A02G210800"/>
</dbReference>
<dbReference type="Gramene" id="TraesCS7A03G0491900.1">
    <property type="protein sequence ID" value="TraesCS7A03G0491900.1.CDS1"/>
    <property type="gene ID" value="TraesCS7A03G0491900"/>
</dbReference>
<keyword evidence="3" id="KW-0808">Transferase</keyword>
<dbReference type="Gramene" id="TraesROB_scaffold_080238_01G000100.1">
    <property type="protein sequence ID" value="TraesROB_scaffold_080238_01G000100.1"/>
    <property type="gene ID" value="TraesROB_scaffold_080238_01G000100"/>
</dbReference>
<dbReference type="AlphaFoldDB" id="A0A3B6RD11"/>
<evidence type="ECO:0000256" key="9">
    <source>
        <dbReference type="ARBA" id="ARBA00023157"/>
    </source>
</evidence>
<keyword evidence="15" id="KW-1185">Reference proteome</keyword>
<keyword evidence="8 11" id="KW-0472">Membrane</keyword>
<keyword evidence="10" id="KW-0325">Glycoprotein</keyword>
<dbReference type="Pfam" id="PF13839">
    <property type="entry name" value="PC-Esterase"/>
    <property type="match status" value="1"/>
</dbReference>
<keyword evidence="6 11" id="KW-1133">Transmembrane helix</keyword>
<protein>
    <submittedName>
        <fullName evidence="14">Uncharacterized protein</fullName>
    </submittedName>
</protein>
<keyword evidence="7" id="KW-0333">Golgi apparatus</keyword>
<feature type="domain" description="Trichome birefringence-like C-terminal" evidence="12">
    <location>
        <begin position="167"/>
        <end position="463"/>
    </location>
</feature>
<name>A0A3B6RD11_WHEAT</name>
<evidence type="ECO:0000256" key="10">
    <source>
        <dbReference type="ARBA" id="ARBA00023180"/>
    </source>
</evidence>
<evidence type="ECO:0000256" key="3">
    <source>
        <dbReference type="ARBA" id="ARBA00022679"/>
    </source>
</evidence>
<dbReference type="Pfam" id="PF14416">
    <property type="entry name" value="PMR5N"/>
    <property type="match status" value="1"/>
</dbReference>
<dbReference type="InterPro" id="IPR026057">
    <property type="entry name" value="TBL_C"/>
</dbReference>
<keyword evidence="5" id="KW-0735">Signal-anchor</keyword>
<evidence type="ECO:0000256" key="11">
    <source>
        <dbReference type="SAM" id="Phobius"/>
    </source>
</evidence>
<sequence length="467" mass="51623">MLWFSSKAPASYLAEHSDWIGLQQRPINTRTRTSVLLVKSLPMIPSLGTLLAGVRRSRHAIAKTTPVSALAALLFLAAATFWLLFLGPLGSPNTTSSSGADTHGMGATACDTTLGEWVRDPTGARPHYTNATCAFIQDYQNCMKHGRPSLDFLQWRWRPDGGPGCELPRFDAARFFRIVRGKSILFVGDSLASSHVTSLMCTLSEAEIPTRRSADGFEHWRFPAHDFAVSFFWTPFQVRWRLTSGPPEAVGPDRHGEVFAGPSDLHLDEPDERWMPAAKEHDYVVVSASHWFARPAVYYRRGRAVGCHGCGTTNGNITALPPRYAQRAAFRTVLRALAGLDGFKGTAILRTVAPTHYANGGWFDGGECPDTQPLDRDEAADMEEPEGGFYRAQLEEFGAAEEEARKNGVRLRLMDVTRIMLRRPDGHPDRYGHGAGDHGGFDIDCLHWCLPGPIDVWNELLLHIMAG</sequence>
<accession>A0A3B6RD11</accession>
<evidence type="ECO:0000256" key="4">
    <source>
        <dbReference type="ARBA" id="ARBA00022692"/>
    </source>
</evidence>
<dbReference type="OrthoDB" id="630188at2759"/>
<keyword evidence="4 11" id="KW-0812">Transmembrane</keyword>
<feature type="domain" description="Trichome birefringence-like N-terminal" evidence="13">
    <location>
        <begin position="109"/>
        <end position="161"/>
    </location>
</feature>
<evidence type="ECO:0000256" key="7">
    <source>
        <dbReference type="ARBA" id="ARBA00023034"/>
    </source>
</evidence>
<evidence type="ECO:0000313" key="14">
    <source>
        <dbReference type="EnsemblPlants" id="TraesCS7A02G210800.1.cds1"/>
    </source>
</evidence>
<reference evidence="14" key="2">
    <citation type="submission" date="2018-10" db="UniProtKB">
        <authorList>
            <consortium name="EnsemblPlants"/>
        </authorList>
    </citation>
    <scope>IDENTIFICATION</scope>
</reference>
<reference evidence="14" key="1">
    <citation type="submission" date="2018-08" db="EMBL/GenBank/DDBJ databases">
        <authorList>
            <person name="Rossello M."/>
        </authorList>
    </citation>
    <scope>NUCLEOTIDE SEQUENCE [LARGE SCALE GENOMIC DNA]</scope>
    <source>
        <strain evidence="14">cv. Chinese Spring</strain>
    </source>
</reference>
<evidence type="ECO:0000256" key="2">
    <source>
        <dbReference type="ARBA" id="ARBA00007727"/>
    </source>
</evidence>
<dbReference type="PaxDb" id="4565-Traes_7AS_0DCB4D03F.1"/>
<evidence type="ECO:0000256" key="8">
    <source>
        <dbReference type="ARBA" id="ARBA00023136"/>
    </source>
</evidence>
<proteinExistence type="inferred from homology"/>
<evidence type="ECO:0000259" key="13">
    <source>
        <dbReference type="Pfam" id="PF14416"/>
    </source>
</evidence>
<dbReference type="GO" id="GO:1990538">
    <property type="term" value="F:xylan O-acetyltransferase activity"/>
    <property type="evidence" value="ECO:0007669"/>
    <property type="project" value="UniProtKB-ARBA"/>
</dbReference>
<evidence type="ECO:0000256" key="5">
    <source>
        <dbReference type="ARBA" id="ARBA00022968"/>
    </source>
</evidence>
<dbReference type="InterPro" id="IPR029962">
    <property type="entry name" value="TBL"/>
</dbReference>
<dbReference type="GO" id="GO:0005794">
    <property type="term" value="C:Golgi apparatus"/>
    <property type="evidence" value="ECO:0000318"/>
    <property type="project" value="GO_Central"/>
</dbReference>
<evidence type="ECO:0000256" key="1">
    <source>
        <dbReference type="ARBA" id="ARBA00004323"/>
    </source>
</evidence>
<evidence type="ECO:0000313" key="15">
    <source>
        <dbReference type="Proteomes" id="UP000019116"/>
    </source>
</evidence>
<dbReference type="GO" id="GO:0016413">
    <property type="term" value="F:O-acetyltransferase activity"/>
    <property type="evidence" value="ECO:0000318"/>
    <property type="project" value="GO_Central"/>
</dbReference>
<dbReference type="OMA" id="TKMMLRR"/>
<dbReference type="PANTHER" id="PTHR32285">
    <property type="entry name" value="PROTEIN TRICHOME BIREFRINGENCE-LIKE 9-RELATED"/>
    <property type="match status" value="1"/>
</dbReference>
<organism evidence="14">
    <name type="scientific">Triticum aestivum</name>
    <name type="common">Wheat</name>
    <dbReference type="NCBI Taxonomy" id="4565"/>
    <lineage>
        <taxon>Eukaryota</taxon>
        <taxon>Viridiplantae</taxon>
        <taxon>Streptophyta</taxon>
        <taxon>Embryophyta</taxon>
        <taxon>Tracheophyta</taxon>
        <taxon>Spermatophyta</taxon>
        <taxon>Magnoliopsida</taxon>
        <taxon>Liliopsida</taxon>
        <taxon>Poales</taxon>
        <taxon>Poaceae</taxon>
        <taxon>BOP clade</taxon>
        <taxon>Pooideae</taxon>
        <taxon>Triticodae</taxon>
        <taxon>Triticeae</taxon>
        <taxon>Triticinae</taxon>
        <taxon>Triticum</taxon>
    </lineage>
</organism>
<dbReference type="Gramene" id="TraesCLE_scaffold_007019_01G000300.1">
    <property type="protein sequence ID" value="TraesCLE_scaffold_007019_01G000300.1"/>
    <property type="gene ID" value="TraesCLE_scaffold_007019_01G000300"/>
</dbReference>
<feature type="transmembrane region" description="Helical" evidence="11">
    <location>
        <begin position="66"/>
        <end position="87"/>
    </location>
</feature>
<comment type="similarity">
    <text evidence="2">Belongs to the PC-esterase family. TBL subfamily.</text>
</comment>